<comment type="caution">
    <text evidence="10">The sequence shown here is derived from an EMBL/GenBank/DDBJ whole genome shotgun (WGS) entry which is preliminary data.</text>
</comment>
<evidence type="ECO:0000256" key="2">
    <source>
        <dbReference type="ARBA" id="ARBA00022448"/>
    </source>
</evidence>
<keyword evidence="7 9" id="KW-0472">Membrane</keyword>
<keyword evidence="6 9" id="KW-1133">Transmembrane helix</keyword>
<dbReference type="PANTHER" id="PTHR11795:SF451">
    <property type="entry name" value="ABC TRANSPORTER PERMEASE PROTEIN"/>
    <property type="match status" value="1"/>
</dbReference>
<name>A0ABW3VW70_9ACTN</name>
<comment type="subcellular location">
    <subcellularLocation>
        <location evidence="1">Cell membrane</location>
        <topology evidence="1">Multi-pass membrane protein</topology>
    </subcellularLocation>
</comment>
<dbReference type="EMBL" id="JBHTLX010000005">
    <property type="protein sequence ID" value="MFD1246810.1"/>
    <property type="molecule type" value="Genomic_DNA"/>
</dbReference>
<evidence type="ECO:0000256" key="6">
    <source>
        <dbReference type="ARBA" id="ARBA00022989"/>
    </source>
</evidence>
<reference evidence="11" key="1">
    <citation type="journal article" date="2019" name="Int. J. Syst. Evol. Microbiol.">
        <title>The Global Catalogue of Microorganisms (GCM) 10K type strain sequencing project: providing services to taxonomists for standard genome sequencing and annotation.</title>
        <authorList>
            <consortium name="The Broad Institute Genomics Platform"/>
            <consortium name="The Broad Institute Genome Sequencing Center for Infectious Disease"/>
            <person name="Wu L."/>
            <person name="Ma J."/>
        </authorList>
    </citation>
    <scope>NUCLEOTIDE SEQUENCE [LARGE SCALE GENOMIC DNA]</scope>
    <source>
        <strain evidence="11">CCUG 52478</strain>
    </source>
</reference>
<dbReference type="InterPro" id="IPR001851">
    <property type="entry name" value="ABC_transp_permease"/>
</dbReference>
<evidence type="ECO:0000256" key="9">
    <source>
        <dbReference type="SAM" id="Phobius"/>
    </source>
</evidence>
<feature type="transmembrane region" description="Helical" evidence="9">
    <location>
        <begin position="95"/>
        <end position="115"/>
    </location>
</feature>
<evidence type="ECO:0000313" key="10">
    <source>
        <dbReference type="EMBL" id="MFD1246810.1"/>
    </source>
</evidence>
<gene>
    <name evidence="10" type="ORF">ACFQ3F_03315</name>
</gene>
<feature type="transmembrane region" description="Helical" evidence="9">
    <location>
        <begin position="186"/>
        <end position="205"/>
    </location>
</feature>
<organism evidence="10 11">
    <name type="scientific">Nocardioides ginsengisoli</name>
    <dbReference type="NCBI Taxonomy" id="363868"/>
    <lineage>
        <taxon>Bacteria</taxon>
        <taxon>Bacillati</taxon>
        <taxon>Actinomycetota</taxon>
        <taxon>Actinomycetes</taxon>
        <taxon>Propionibacteriales</taxon>
        <taxon>Nocardioidaceae</taxon>
        <taxon>Nocardioides</taxon>
    </lineage>
</organism>
<evidence type="ECO:0000256" key="3">
    <source>
        <dbReference type="ARBA" id="ARBA00022475"/>
    </source>
</evidence>
<dbReference type="Pfam" id="PF02653">
    <property type="entry name" value="BPD_transp_2"/>
    <property type="match status" value="1"/>
</dbReference>
<feature type="transmembrane region" description="Helical" evidence="9">
    <location>
        <begin position="262"/>
        <end position="280"/>
    </location>
</feature>
<evidence type="ECO:0000256" key="5">
    <source>
        <dbReference type="ARBA" id="ARBA00022970"/>
    </source>
</evidence>
<evidence type="ECO:0000256" key="1">
    <source>
        <dbReference type="ARBA" id="ARBA00004651"/>
    </source>
</evidence>
<keyword evidence="2" id="KW-0813">Transport</keyword>
<protein>
    <submittedName>
        <fullName evidence="10">Branched-chain amino acid ABC transporter permease</fullName>
    </submittedName>
</protein>
<evidence type="ECO:0000313" key="11">
    <source>
        <dbReference type="Proteomes" id="UP001597229"/>
    </source>
</evidence>
<sequence>MSMTTFINLASASVLLSAIYCLVNSGLVLLYRSTGVLNFAHGQFVMLGAYVMSTLSFGTYSLRLAVAAVAVAAVSWVSYHLLIRRLSGEDEFRKVVLSFMLAVLLTQAIVLVWGTDSRQVATSTDATFALGDAQVRWSVIVSAVTATAVAMGLTWFLARTITGLRMRALAANEELAAYGGTKVHRLAGLAWAIAGAGAALAGVMYAETTTVSLALSDILLVAFPAAVLGGLHSLPGSILGSVILATLLTFCGYFFGGEWVNVIAYVVLLAVLVVRPFGLLGSPSAQRL</sequence>
<keyword evidence="11" id="KW-1185">Reference proteome</keyword>
<feature type="transmembrane region" description="Helical" evidence="9">
    <location>
        <begin position="6"/>
        <end position="31"/>
    </location>
</feature>
<keyword evidence="3" id="KW-1003">Cell membrane</keyword>
<keyword evidence="4 9" id="KW-0812">Transmembrane</keyword>
<dbReference type="Proteomes" id="UP001597229">
    <property type="component" value="Unassembled WGS sequence"/>
</dbReference>
<keyword evidence="5" id="KW-0029">Amino-acid transport</keyword>
<accession>A0ABW3VW70</accession>
<proteinExistence type="inferred from homology"/>
<dbReference type="CDD" id="cd06582">
    <property type="entry name" value="TM_PBP1_LivH_like"/>
    <property type="match status" value="1"/>
</dbReference>
<dbReference type="RefSeq" id="WP_367917712.1">
    <property type="nucleotide sequence ID" value="NZ_BAABAC010000005.1"/>
</dbReference>
<evidence type="ECO:0000256" key="7">
    <source>
        <dbReference type="ARBA" id="ARBA00023136"/>
    </source>
</evidence>
<dbReference type="PANTHER" id="PTHR11795">
    <property type="entry name" value="BRANCHED-CHAIN AMINO ACID TRANSPORT SYSTEM PERMEASE PROTEIN LIVH"/>
    <property type="match status" value="1"/>
</dbReference>
<evidence type="ECO:0000256" key="8">
    <source>
        <dbReference type="ARBA" id="ARBA00037998"/>
    </source>
</evidence>
<dbReference type="InterPro" id="IPR052157">
    <property type="entry name" value="BCAA_transport_permease"/>
</dbReference>
<comment type="similarity">
    <text evidence="8">Belongs to the binding-protein-dependent transport system permease family. LivHM subfamily.</text>
</comment>
<feature type="transmembrane region" description="Helical" evidence="9">
    <location>
        <begin position="64"/>
        <end position="83"/>
    </location>
</feature>
<evidence type="ECO:0000256" key="4">
    <source>
        <dbReference type="ARBA" id="ARBA00022692"/>
    </source>
</evidence>
<feature type="transmembrane region" description="Helical" evidence="9">
    <location>
        <begin position="135"/>
        <end position="158"/>
    </location>
</feature>